<reference evidence="2 3" key="1">
    <citation type="submission" date="2019-12" db="EMBL/GenBank/DDBJ databases">
        <title>Sporaefaciens musculi gen. nov., sp. nov., a novel bacterium isolated from the caecum of an obese mouse.</title>
        <authorList>
            <person name="Rasmussen T.S."/>
            <person name="Streidl T."/>
            <person name="Hitch T.C.A."/>
            <person name="Wortmann E."/>
            <person name="Deptula P."/>
            <person name="Hansen M."/>
            <person name="Nielsen D.S."/>
            <person name="Clavel T."/>
            <person name="Vogensen F.K."/>
        </authorList>
    </citation>
    <scope>NUCLEOTIDE SEQUENCE [LARGE SCALE GENOMIC DNA]</scope>
    <source>
        <strain evidence="2 3">WCA-9-b2</strain>
    </source>
</reference>
<feature type="transmembrane region" description="Helical" evidence="1">
    <location>
        <begin position="6"/>
        <end position="24"/>
    </location>
</feature>
<sequence length="130" mass="14638">MKKNSIVVGLMILVTAIIMILFLCRGLEKRTDVVLTDYTISEDGEKMKLNITTTSSIGSARALELKQGGDNIYIAFYSAFGFLNSKFGAKSEYEIELNPSCTEIYFYKGDGEYELVLQKSETTNEWSFVK</sequence>
<comment type="caution">
    <text evidence="2">The sequence shown here is derived from an EMBL/GenBank/DDBJ whole genome shotgun (WGS) entry which is preliminary data.</text>
</comment>
<organism evidence="2 3">
    <name type="scientific">Sporofaciens musculi</name>
    <dbReference type="NCBI Taxonomy" id="2681861"/>
    <lineage>
        <taxon>Bacteria</taxon>
        <taxon>Bacillati</taxon>
        <taxon>Bacillota</taxon>
        <taxon>Clostridia</taxon>
        <taxon>Lachnospirales</taxon>
        <taxon>Lachnospiraceae</taxon>
        <taxon>Sporofaciens</taxon>
    </lineage>
</organism>
<gene>
    <name evidence="2" type="ORF">GN277_17110</name>
</gene>
<name>A0A7X3SK53_9FIRM</name>
<dbReference type="Proteomes" id="UP000460412">
    <property type="component" value="Unassembled WGS sequence"/>
</dbReference>
<keyword evidence="3" id="KW-1185">Reference proteome</keyword>
<evidence type="ECO:0000256" key="1">
    <source>
        <dbReference type="SAM" id="Phobius"/>
    </source>
</evidence>
<keyword evidence="1" id="KW-0472">Membrane</keyword>
<dbReference type="AlphaFoldDB" id="A0A7X3SK53"/>
<protein>
    <submittedName>
        <fullName evidence="2">Uncharacterized protein</fullName>
    </submittedName>
</protein>
<proteinExistence type="predicted"/>
<evidence type="ECO:0000313" key="3">
    <source>
        <dbReference type="Proteomes" id="UP000460412"/>
    </source>
</evidence>
<dbReference type="RefSeq" id="WP_159752079.1">
    <property type="nucleotide sequence ID" value="NZ_WUQX01000001.1"/>
</dbReference>
<accession>A0A7X3SK53</accession>
<dbReference type="EMBL" id="WUQX01000001">
    <property type="protein sequence ID" value="MXP77036.1"/>
    <property type="molecule type" value="Genomic_DNA"/>
</dbReference>
<keyword evidence="1" id="KW-0812">Transmembrane</keyword>
<keyword evidence="1" id="KW-1133">Transmembrane helix</keyword>
<evidence type="ECO:0000313" key="2">
    <source>
        <dbReference type="EMBL" id="MXP77036.1"/>
    </source>
</evidence>